<evidence type="ECO:0000313" key="4">
    <source>
        <dbReference type="Proteomes" id="UP001596119"/>
    </source>
</evidence>
<keyword evidence="1" id="KW-0175">Coiled coil</keyword>
<evidence type="ECO:0008006" key="5">
    <source>
        <dbReference type="Google" id="ProtNLM"/>
    </source>
</evidence>
<sequence length="1413" mass="148922">MTSPGSGFKIAEAFVEVTTKDNTRSGQDRIKAALSRIRGTATVDADTSRASRKIAALTGETRRFTGGRHRAKVEVDTSAAEQRLRRLIQLGGGLGAIGGGALKSVAGLAALASAAGTAGAALAALPALGAAVGGIGGVLVGAFSGVGDALKGYKADQEAATAAAGKGASAAADNSRAIQAAASAIDDARRNQARVAQTTANQITDAQERVQDALDDVRDAEEAVADARRDAARVAEQAAESVAQASERVQDAQRDETRAQADLNDERARALRQMEELAERVSDLALDQEGAAIRLIEAQAELDEVMGDSSSTDLDKRKALLALAQAQDRVSDLEREAAEAAKENAKAQEVGVEGAQNVIDARERLEEANRRTNEAEAELAKTQRRAAEDQAEASRRVQDALEGVSEAQAGVARAERELARTRQEAAWAQEDAAEAVSDAMQSLADAQASTAESATGGAAAASKYADAMAKLTPEARAFVGQLLRMEPLVKGLRNTAQRTFLPGLTQMLRDSEGLFPIFNGHIERTGQIMANTARSMGQLFKSDEFKSNLDTLFKASQPITQAIGDGLVTLTGRLVKFGAEMAPAAQGFAGFIDKTVNGLSGFMDALAPHADSFKRIWESLGRIMETLLPVIGDVIGQLADHLAPALENLAGFLERNKDSLDEWMLALGGFLAVLKGAKVVGEVASWTSRVISLVDGIGRSADKNRSKFSKLKDLLKGGLVIGAITGGAELISGLTQNPNDPNAAWRGLDQDKSSDLSGGERWNAVKSFDLQGIGSGMRKDLEDQNFNPLAGFDGDSVIGKFVGDLTAGWDAAIGRFFTETVPGWFSSLWETVSAGWSGFTGQISGLWTGTKDAFGAAWDWIGQKFQWVNDNIIQPVGLGIQTAGQWIADKYTWVKDTLGAAWDWVGAKFTWLNVNVVQPVGLAIQTAGQWIADKFVWVRNMLGSAWDWVAGKFQWLNASVIQPVGGAIRNAAQWIGDKFEWLRGLAGNAWDWIGNRINWVKDNIVGPIFGGLRAGIDGIGRAFENVKDWIGRAWGQIQELARRPVQFVVDTVYNNGIRRVWNGIASTFGMGQLGEVRFASGGIMPGYTPGRDVHLAALSGGEAVMRPEWTRAAGESYINGANRAARIGGVQGAAGFIEKNGLPGYADGGIVGGLKSFWDGLWSSPVNAIKSLFSSVLGDGGNTPGTGALREALTRLPGKAIDGIITKVKNWLTSGGGGKGIGAAISFAKAQAGKPYIWAGVGPNGYDCSGFMSALTNVIRGRNPYSRVGATSSFPWAGFRPGVASAFTIGSSPNTGDGIGHMAGTLAGMNVESRGGDGVVVGGRARGASDRLFNTRAGLAFDQGGIARGYGYLPKSTPKPERVLSPEQTGLFERMVTALESGSRGEVHVHVTQNSGSPAETGRAVALALRTVG</sequence>
<dbReference type="RefSeq" id="WP_379563586.1">
    <property type="nucleotide sequence ID" value="NZ_JBHSQK010000005.1"/>
</dbReference>
<keyword evidence="4" id="KW-1185">Reference proteome</keyword>
<evidence type="ECO:0000256" key="1">
    <source>
        <dbReference type="SAM" id="Coils"/>
    </source>
</evidence>
<comment type="caution">
    <text evidence="3">The sequence shown here is derived from an EMBL/GenBank/DDBJ whole genome shotgun (WGS) entry which is preliminary data.</text>
</comment>
<name>A0ABW1I135_9PSEU</name>
<dbReference type="EMBL" id="JBHSQK010000005">
    <property type="protein sequence ID" value="MFC5947080.1"/>
    <property type="molecule type" value="Genomic_DNA"/>
</dbReference>
<evidence type="ECO:0000256" key="2">
    <source>
        <dbReference type="SAM" id="MobiDB-lite"/>
    </source>
</evidence>
<feature type="coiled-coil region" evidence="1">
    <location>
        <begin position="196"/>
        <end position="287"/>
    </location>
</feature>
<dbReference type="CDD" id="cd06503">
    <property type="entry name" value="ATP-synt_Fo_b"/>
    <property type="match status" value="1"/>
</dbReference>
<feature type="region of interest" description="Disordered" evidence="2">
    <location>
        <begin position="367"/>
        <end position="399"/>
    </location>
</feature>
<dbReference type="Gene3D" id="3.90.1720.10">
    <property type="entry name" value="endopeptidase domain like (from Nostoc punctiforme)"/>
    <property type="match status" value="1"/>
</dbReference>
<dbReference type="Proteomes" id="UP001596119">
    <property type="component" value="Unassembled WGS sequence"/>
</dbReference>
<accession>A0ABW1I135</accession>
<proteinExistence type="predicted"/>
<dbReference type="SUPFAM" id="SSF54001">
    <property type="entry name" value="Cysteine proteinases"/>
    <property type="match status" value="1"/>
</dbReference>
<dbReference type="InterPro" id="IPR038765">
    <property type="entry name" value="Papain-like_cys_pep_sf"/>
</dbReference>
<protein>
    <recommendedName>
        <fullName evidence="5">Phage-related protein</fullName>
    </recommendedName>
</protein>
<evidence type="ECO:0000313" key="3">
    <source>
        <dbReference type="EMBL" id="MFC5947080.1"/>
    </source>
</evidence>
<gene>
    <name evidence="3" type="ORF">ACFQH9_02155</name>
</gene>
<reference evidence="4" key="1">
    <citation type="journal article" date="2019" name="Int. J. Syst. Evol. Microbiol.">
        <title>The Global Catalogue of Microorganisms (GCM) 10K type strain sequencing project: providing services to taxonomists for standard genome sequencing and annotation.</title>
        <authorList>
            <consortium name="The Broad Institute Genomics Platform"/>
            <consortium name="The Broad Institute Genome Sequencing Center for Infectious Disease"/>
            <person name="Wu L."/>
            <person name="Ma J."/>
        </authorList>
    </citation>
    <scope>NUCLEOTIDE SEQUENCE [LARGE SCALE GENOMIC DNA]</scope>
    <source>
        <strain evidence="4">CGMCC 4.7397</strain>
    </source>
</reference>
<organism evidence="3 4">
    <name type="scientific">Pseudonocardia lutea</name>
    <dbReference type="NCBI Taxonomy" id="2172015"/>
    <lineage>
        <taxon>Bacteria</taxon>
        <taxon>Bacillati</taxon>
        <taxon>Actinomycetota</taxon>
        <taxon>Actinomycetes</taxon>
        <taxon>Pseudonocardiales</taxon>
        <taxon>Pseudonocardiaceae</taxon>
        <taxon>Pseudonocardia</taxon>
    </lineage>
</organism>